<feature type="domain" description="HTH arsR-type" evidence="2">
    <location>
        <begin position="1"/>
        <end position="95"/>
    </location>
</feature>
<evidence type="ECO:0000313" key="4">
    <source>
        <dbReference type="Proteomes" id="UP000597341"/>
    </source>
</evidence>
<dbReference type="Gene3D" id="3.40.50.2300">
    <property type="match status" value="1"/>
</dbReference>
<dbReference type="PANTHER" id="PTHR43428">
    <property type="entry name" value="ARSENATE REDUCTASE"/>
    <property type="match status" value="1"/>
</dbReference>
<name>A0ABQ3HJJ6_9ACTN</name>
<dbReference type="SMART" id="SM00226">
    <property type="entry name" value="LMWPc"/>
    <property type="match status" value="1"/>
</dbReference>
<dbReference type="InterPro" id="IPR036390">
    <property type="entry name" value="WH_DNA-bd_sf"/>
</dbReference>
<keyword evidence="4" id="KW-1185">Reference proteome</keyword>
<evidence type="ECO:0000256" key="1">
    <source>
        <dbReference type="ARBA" id="ARBA00022849"/>
    </source>
</evidence>
<evidence type="ECO:0000313" key="3">
    <source>
        <dbReference type="EMBL" id="GHE17726.1"/>
    </source>
</evidence>
<evidence type="ECO:0000259" key="2">
    <source>
        <dbReference type="PROSITE" id="PS50987"/>
    </source>
</evidence>
<dbReference type="EMBL" id="BNAD01000005">
    <property type="protein sequence ID" value="GHE17726.1"/>
    <property type="molecule type" value="Genomic_DNA"/>
</dbReference>
<dbReference type="PROSITE" id="PS50987">
    <property type="entry name" value="HTH_ARSR_2"/>
    <property type="match status" value="1"/>
</dbReference>
<dbReference type="Pfam" id="PF12840">
    <property type="entry name" value="HTH_20"/>
    <property type="match status" value="1"/>
</dbReference>
<dbReference type="Proteomes" id="UP000597341">
    <property type="component" value="Unassembled WGS sequence"/>
</dbReference>
<keyword evidence="1" id="KW-0059">Arsenical resistance</keyword>
<dbReference type="RefSeq" id="WP_191279652.1">
    <property type="nucleotide sequence ID" value="NZ_BNAD01000005.1"/>
</dbReference>
<dbReference type="SUPFAM" id="SSF46785">
    <property type="entry name" value="Winged helix' DNA-binding domain"/>
    <property type="match status" value="1"/>
</dbReference>
<protein>
    <submittedName>
        <fullName evidence="3">Regulatory protein, ArsR family</fullName>
    </submittedName>
</protein>
<comment type="caution">
    <text evidence="3">The sequence shown here is derived from an EMBL/GenBank/DDBJ whole genome shotgun (WGS) entry which is preliminary data.</text>
</comment>
<dbReference type="InterPro" id="IPR001845">
    <property type="entry name" value="HTH_ArsR_DNA-bd_dom"/>
</dbReference>
<dbReference type="PRINTS" id="PR00778">
    <property type="entry name" value="HTHARSR"/>
</dbReference>
<proteinExistence type="predicted"/>
<accession>A0ABQ3HJJ6</accession>
<dbReference type="PANTHER" id="PTHR43428:SF1">
    <property type="entry name" value="ARSENATE REDUCTASE"/>
    <property type="match status" value="1"/>
</dbReference>
<dbReference type="InterPro" id="IPR036196">
    <property type="entry name" value="Ptyr_pPase_sf"/>
</dbReference>
<dbReference type="CDD" id="cd00090">
    <property type="entry name" value="HTH_ARSR"/>
    <property type="match status" value="1"/>
</dbReference>
<dbReference type="SUPFAM" id="SSF52788">
    <property type="entry name" value="Phosphotyrosine protein phosphatases I"/>
    <property type="match status" value="1"/>
</dbReference>
<organism evidence="3 4">
    <name type="scientific">Nocardioides flavus</name>
    <name type="common">ex Wang et al. 2016</name>
    <dbReference type="NCBI Taxonomy" id="2058780"/>
    <lineage>
        <taxon>Bacteria</taxon>
        <taxon>Bacillati</taxon>
        <taxon>Actinomycetota</taxon>
        <taxon>Actinomycetes</taxon>
        <taxon>Propionibacteriales</taxon>
        <taxon>Nocardioidaceae</taxon>
        <taxon>Nocardioides</taxon>
    </lineage>
</organism>
<dbReference type="Gene3D" id="1.10.10.10">
    <property type="entry name" value="Winged helix-like DNA-binding domain superfamily/Winged helix DNA-binding domain"/>
    <property type="match status" value="1"/>
</dbReference>
<dbReference type="SMART" id="SM00418">
    <property type="entry name" value="HTH_ARSR"/>
    <property type="match status" value="1"/>
</dbReference>
<reference evidence="4" key="1">
    <citation type="journal article" date="2019" name="Int. J. Syst. Evol. Microbiol.">
        <title>The Global Catalogue of Microorganisms (GCM) 10K type strain sequencing project: providing services to taxonomists for standard genome sequencing and annotation.</title>
        <authorList>
            <consortium name="The Broad Institute Genomics Platform"/>
            <consortium name="The Broad Institute Genome Sequencing Center for Infectious Disease"/>
            <person name="Wu L."/>
            <person name="Ma J."/>
        </authorList>
    </citation>
    <scope>NUCLEOTIDE SEQUENCE [LARGE SCALE GENOMIC DNA]</scope>
    <source>
        <strain evidence="4">CGMCC 1.12791</strain>
    </source>
</reference>
<gene>
    <name evidence="3" type="ORF">GCM10011376_23360</name>
</gene>
<dbReference type="InterPro" id="IPR036388">
    <property type="entry name" value="WH-like_DNA-bd_sf"/>
</dbReference>
<dbReference type="Pfam" id="PF01451">
    <property type="entry name" value="LMWPc"/>
    <property type="match status" value="1"/>
</dbReference>
<dbReference type="InterPro" id="IPR023485">
    <property type="entry name" value="Ptyr_pPase"/>
</dbReference>
<sequence length="243" mass="25437">MDFDERVAALAALADPARLRIVDLLSAGDASPSELRGELGAPSNLLAHHLKVLEQAGIVSRHRSHADRRRTYLRLHRDRLSGLLPAATAGAEEAPGVERVVFVCTANSARSQLAAALWHRASPIPVASGGTHPGPAVAPGAVAAARRHGLTLVQDRPQALEGLLRSGDYVVTVCDAAHEELGPAEHPSETKPGTPVRLAGVSHWSVPDPVAVGTDAAFDAVYEDLAGRVADLAPRLEHAGSRA</sequence>
<dbReference type="InterPro" id="IPR011991">
    <property type="entry name" value="ArsR-like_HTH"/>
</dbReference>